<sequence length="437" mass="45720">MNRFFALLPLVCALSACPVTRPPPTGDSDAGTVDFVGRACNVDAECGSLRCDKVRRQCICLSDLSCLSAPNEPLKFCNNYTGLCVTEITGCKGDTECGENQYCDPSTRSCQALRTFCQTCATSRECGGAGDNCVLDTVLNRRFCGTACESNADCPRGATCQDKDGARQCWPDRTATGQAATCNNFTGCVPDSLRTCNQSSDCGDASQRCDTTQGKCVATLQACPFGTTCDPRLKLCLAECTQDEDCGDATLRCVQRICEPISECQVDDDCALNKSCAIPPGATVGECKTSCGTDTECPLGQVCVSNGGRASCRPGCSTNADCALDQRCNSTSRTCEGPVVGTDRVCQGTSACRTCEVCDGVNTVCRPAKNDFPHCLPCSSSTECAGGTCVALTGQQVCARFCGPGQAECPQGFACLTLTTGQQACVPSDRSCSGKCP</sequence>
<evidence type="ECO:0008006" key="3">
    <source>
        <dbReference type="Google" id="ProtNLM"/>
    </source>
</evidence>
<name>A0A2W5V6K4_9BACT</name>
<evidence type="ECO:0000313" key="1">
    <source>
        <dbReference type="EMBL" id="PZR11444.1"/>
    </source>
</evidence>
<dbReference type="EMBL" id="QFQP01000014">
    <property type="protein sequence ID" value="PZR11444.1"/>
    <property type="molecule type" value="Genomic_DNA"/>
</dbReference>
<dbReference type="Proteomes" id="UP000249061">
    <property type="component" value="Unassembled WGS sequence"/>
</dbReference>
<proteinExistence type="predicted"/>
<comment type="caution">
    <text evidence="1">The sequence shown here is derived from an EMBL/GenBank/DDBJ whole genome shotgun (WGS) entry which is preliminary data.</text>
</comment>
<dbReference type="AlphaFoldDB" id="A0A2W5V6K4"/>
<gene>
    <name evidence="1" type="ORF">DI536_17610</name>
</gene>
<dbReference type="PROSITE" id="PS51257">
    <property type="entry name" value="PROKAR_LIPOPROTEIN"/>
    <property type="match status" value="1"/>
</dbReference>
<organism evidence="1 2">
    <name type="scientific">Archangium gephyra</name>
    <dbReference type="NCBI Taxonomy" id="48"/>
    <lineage>
        <taxon>Bacteria</taxon>
        <taxon>Pseudomonadati</taxon>
        <taxon>Myxococcota</taxon>
        <taxon>Myxococcia</taxon>
        <taxon>Myxococcales</taxon>
        <taxon>Cystobacterineae</taxon>
        <taxon>Archangiaceae</taxon>
        <taxon>Archangium</taxon>
    </lineage>
</organism>
<reference evidence="1 2" key="1">
    <citation type="submission" date="2017-08" db="EMBL/GenBank/DDBJ databases">
        <title>Infants hospitalized years apart are colonized by the same room-sourced microbial strains.</title>
        <authorList>
            <person name="Brooks B."/>
            <person name="Olm M.R."/>
            <person name="Firek B.A."/>
            <person name="Baker R."/>
            <person name="Thomas B.C."/>
            <person name="Morowitz M.J."/>
            <person name="Banfield J.F."/>
        </authorList>
    </citation>
    <scope>NUCLEOTIDE SEQUENCE [LARGE SCALE GENOMIC DNA]</scope>
    <source>
        <strain evidence="1">S2_003_000_R2_14</strain>
    </source>
</reference>
<accession>A0A2W5V6K4</accession>
<protein>
    <recommendedName>
        <fullName evidence="3">Dickkopf N-terminal cysteine-rich domain-containing protein</fullName>
    </recommendedName>
</protein>
<evidence type="ECO:0000313" key="2">
    <source>
        <dbReference type="Proteomes" id="UP000249061"/>
    </source>
</evidence>